<dbReference type="Pfam" id="PF00528">
    <property type="entry name" value="BPD_transp_1"/>
    <property type="match status" value="1"/>
</dbReference>
<feature type="transmembrane region" description="Helical" evidence="7">
    <location>
        <begin position="178"/>
        <end position="195"/>
    </location>
</feature>
<feature type="region of interest" description="Disordered" evidence="8">
    <location>
        <begin position="1"/>
        <end position="33"/>
    </location>
</feature>
<feature type="transmembrane region" description="Helical" evidence="7">
    <location>
        <begin position="152"/>
        <end position="172"/>
    </location>
</feature>
<dbReference type="EMBL" id="JXYS01000099">
    <property type="protein sequence ID" value="KJF16107.1"/>
    <property type="molecule type" value="Genomic_DNA"/>
</dbReference>
<evidence type="ECO:0000256" key="2">
    <source>
        <dbReference type="ARBA" id="ARBA00022448"/>
    </source>
</evidence>
<dbReference type="CDD" id="cd06261">
    <property type="entry name" value="TM_PBP2"/>
    <property type="match status" value="1"/>
</dbReference>
<keyword evidence="5 7" id="KW-1133">Transmembrane helix</keyword>
<evidence type="ECO:0000256" key="5">
    <source>
        <dbReference type="ARBA" id="ARBA00022989"/>
    </source>
</evidence>
<dbReference type="PROSITE" id="PS50928">
    <property type="entry name" value="ABC_TM1"/>
    <property type="match status" value="1"/>
</dbReference>
<gene>
    <name evidence="10" type="primary">oppC</name>
    <name evidence="10" type="ORF">AXFE_30530</name>
</gene>
<evidence type="ECO:0000256" key="1">
    <source>
        <dbReference type="ARBA" id="ARBA00004651"/>
    </source>
</evidence>
<dbReference type="InterPro" id="IPR050366">
    <property type="entry name" value="BP-dependent_transpt_permease"/>
</dbReference>
<dbReference type="STRING" id="1280514.AXFE_30530"/>
<feature type="transmembrane region" description="Helical" evidence="7">
    <location>
        <begin position="119"/>
        <end position="145"/>
    </location>
</feature>
<evidence type="ECO:0000256" key="4">
    <source>
        <dbReference type="ARBA" id="ARBA00022692"/>
    </source>
</evidence>
<name>A0A0D8HE83_9ACTN</name>
<dbReference type="Proteomes" id="UP000032360">
    <property type="component" value="Unassembled WGS sequence"/>
</dbReference>
<dbReference type="SUPFAM" id="SSF161098">
    <property type="entry name" value="MetI-like"/>
    <property type="match status" value="1"/>
</dbReference>
<evidence type="ECO:0000256" key="3">
    <source>
        <dbReference type="ARBA" id="ARBA00022475"/>
    </source>
</evidence>
<dbReference type="PANTHER" id="PTHR43386">
    <property type="entry name" value="OLIGOPEPTIDE TRANSPORT SYSTEM PERMEASE PROTEIN APPC"/>
    <property type="match status" value="1"/>
</dbReference>
<keyword evidence="3" id="KW-1003">Cell membrane</keyword>
<dbReference type="OrthoDB" id="9812701at2"/>
<accession>A0A0D8HE83</accession>
<comment type="subcellular location">
    <subcellularLocation>
        <location evidence="1 7">Cell membrane</location>
        <topology evidence="1 7">Multi-pass membrane protein</topology>
    </subcellularLocation>
</comment>
<feature type="compositionally biased region" description="Polar residues" evidence="8">
    <location>
        <begin position="15"/>
        <end position="28"/>
    </location>
</feature>
<protein>
    <submittedName>
        <fullName evidence="10">Oligopeptide transport system permease protein OppC</fullName>
    </submittedName>
</protein>
<dbReference type="InterPro" id="IPR025966">
    <property type="entry name" value="OppC_N"/>
</dbReference>
<keyword evidence="6 7" id="KW-0472">Membrane</keyword>
<proteinExistence type="inferred from homology"/>
<dbReference type="InterPro" id="IPR000515">
    <property type="entry name" value="MetI-like"/>
</dbReference>
<evidence type="ECO:0000313" key="11">
    <source>
        <dbReference type="Proteomes" id="UP000032360"/>
    </source>
</evidence>
<organism evidence="10 11">
    <name type="scientific">Acidithrix ferrooxidans</name>
    <dbReference type="NCBI Taxonomy" id="1280514"/>
    <lineage>
        <taxon>Bacteria</taxon>
        <taxon>Bacillati</taxon>
        <taxon>Actinomycetota</taxon>
        <taxon>Acidimicrobiia</taxon>
        <taxon>Acidimicrobiales</taxon>
        <taxon>Acidimicrobiaceae</taxon>
        <taxon>Acidithrix</taxon>
    </lineage>
</organism>
<evidence type="ECO:0000313" key="10">
    <source>
        <dbReference type="EMBL" id="KJF16107.1"/>
    </source>
</evidence>
<dbReference type="InterPro" id="IPR035906">
    <property type="entry name" value="MetI-like_sf"/>
</dbReference>
<feature type="transmembrane region" description="Helical" evidence="7">
    <location>
        <begin position="280"/>
        <end position="303"/>
    </location>
</feature>
<evidence type="ECO:0000256" key="7">
    <source>
        <dbReference type="RuleBase" id="RU363032"/>
    </source>
</evidence>
<dbReference type="GO" id="GO:0055085">
    <property type="term" value="P:transmembrane transport"/>
    <property type="evidence" value="ECO:0007669"/>
    <property type="project" value="InterPro"/>
</dbReference>
<evidence type="ECO:0000256" key="6">
    <source>
        <dbReference type="ARBA" id="ARBA00023136"/>
    </source>
</evidence>
<dbReference type="Pfam" id="PF12911">
    <property type="entry name" value="OppC_N"/>
    <property type="match status" value="1"/>
</dbReference>
<keyword evidence="11" id="KW-1185">Reference proteome</keyword>
<dbReference type="RefSeq" id="WP_082058801.1">
    <property type="nucleotide sequence ID" value="NZ_JXYS01000099.1"/>
</dbReference>
<dbReference type="AlphaFoldDB" id="A0A0D8HE83"/>
<keyword evidence="2 7" id="KW-0813">Transport</keyword>
<comment type="similarity">
    <text evidence="7">Belongs to the binding-protein-dependent transport system permease family.</text>
</comment>
<keyword evidence="4 7" id="KW-0812">Transmembrane</keyword>
<dbReference type="PANTHER" id="PTHR43386:SF1">
    <property type="entry name" value="D,D-DIPEPTIDE TRANSPORT SYSTEM PERMEASE PROTEIN DDPC-RELATED"/>
    <property type="match status" value="1"/>
</dbReference>
<evidence type="ECO:0000259" key="9">
    <source>
        <dbReference type="PROSITE" id="PS50928"/>
    </source>
</evidence>
<comment type="caution">
    <text evidence="10">The sequence shown here is derived from an EMBL/GenBank/DDBJ whole genome shotgun (WGS) entry which is preliminary data.</text>
</comment>
<feature type="domain" description="ABC transmembrane type-1" evidence="9">
    <location>
        <begin position="117"/>
        <end position="303"/>
    </location>
</feature>
<evidence type="ECO:0000256" key="8">
    <source>
        <dbReference type="SAM" id="MobiDB-lite"/>
    </source>
</evidence>
<dbReference type="GO" id="GO:0005886">
    <property type="term" value="C:plasma membrane"/>
    <property type="evidence" value="ECO:0007669"/>
    <property type="project" value="UniProtKB-SubCell"/>
</dbReference>
<dbReference type="PATRIC" id="fig|1280514.3.peg.4047"/>
<dbReference type="Gene3D" id="1.10.3720.10">
    <property type="entry name" value="MetI-like"/>
    <property type="match status" value="1"/>
</dbReference>
<feature type="transmembrane region" description="Helical" evidence="7">
    <location>
        <begin position="53"/>
        <end position="75"/>
    </location>
</feature>
<reference evidence="10 11" key="1">
    <citation type="submission" date="2015-01" db="EMBL/GenBank/DDBJ databases">
        <title>Draft genome of the acidophilic iron oxidizer Acidithrix ferrooxidans strain Py-F3.</title>
        <authorList>
            <person name="Poehlein A."/>
            <person name="Eisen S."/>
            <person name="Schloemann M."/>
            <person name="Johnson B.D."/>
            <person name="Daniel R."/>
            <person name="Muehling M."/>
        </authorList>
    </citation>
    <scope>NUCLEOTIDE SEQUENCE [LARGE SCALE GENOMIC DNA]</scope>
    <source>
        <strain evidence="10 11">Py-F3</strain>
    </source>
</reference>
<sequence>MSKTEDLDAYGSPVNDPNSKIGTNTPSSPEGGEAYASGSQFKLILQTFFENKLAIVGVGLVVIAAIFCFIGPLFYHTNQVATTYNITAAPGGHHPLGTDQNGYDVLGRLMIGGQSSLEIGFSVAIIATFIGVLWGAIAGFVGGIVDTIMMRIVDTLLSIPTLLLLIFLASVFKPTLKLLIIVISAVSWLSPARLVRGEALTLRVRDYVKAVRVMGGGSRRIVVRHIIPNAIGTIVVNATFQIADAILIMATLSYLGLGLPPPAANWGSMLSDGVNYVYDGYWWLIYPAGFAIILTVVAFNLIGDAIRDSLEVRLQKR</sequence>